<dbReference type="Proteomes" id="UP000294937">
    <property type="component" value="Unassembled WGS sequence"/>
</dbReference>
<evidence type="ECO:0000313" key="1">
    <source>
        <dbReference type="EMBL" id="TCS94880.1"/>
    </source>
</evidence>
<sequence>MNSTNGKKPEYSAWWREEQPHKELPEHLQALLKQNDPAFIDELKKFAYQSFNNYKYQETRWGGYFTWVRNKTKNGSWLWTLYLNPHPLARQAFHELFTHYTYGEFVPFTKVEVPKKGLVSGPSHDFYSYRTYSYTLIPFTDVYFRYIKAIYKLAEWKRDYKTWAVLAHRFDTLYGQGYFSNKTRHYLRRRTWRTLRNTGRERPSDYIRMSMDVLMQLDESYGTEFNRKYWLFNHILYHNSTRYRYRSDGWTIVNTDDQVAANPLLGDREEAFPDLWDTYPEQLWKLVQEARSGQVILFAGKALRKGNFSFVKNIEDSSLKTLFKDQHPVRRMVAAAMICDRLDPKQTDLDTWFDLAISQFPEVREQAYHFLKTNMIHWSEEQLGSIVQRFVSKLQTDDLAEAIVADWVQLFHHKLKPVLNRIATLQLVQKLMSVSIPAIQELGLLLVTQMDLAKYPLDANSLLPILSEIESPLCQMARQILSERFTQLQITPSFLVELASIPGEDHQVFTTQFFTDRLLWLVPFHAELIPELWKRMLRNDLPEEVCDYIREDLLGSLFWSELEATPLSKVLLLIDSDSTALQEFGARLIQLIQPEASQLTFEQLLNMAHCPVALVREEARGLILQIRKDLTDDGMVNLVETDWADTREWMFSYIKTLSRDEFTTDLIYGLLDTARDDIQQFAMEMVEIHRKELDMKELMLRASESPYPHIHEYALQLADEVSWDAELVKRLELFFRTVLFRVNAGRKAKKKALDLLMSLGQQSEELAECVVPLLADVARNETKKELERILLVLTRIQTQYPNLSSPLQLIN</sequence>
<accession>A0A4R3L7F3</accession>
<protein>
    <submittedName>
        <fullName evidence="1">Uncharacterized protein</fullName>
    </submittedName>
</protein>
<gene>
    <name evidence="1" type="ORF">EDD58_103303</name>
</gene>
<dbReference type="AlphaFoldDB" id="A0A4R3L7F3"/>
<organism evidence="1 2">
    <name type="scientific">Hazenella coriacea</name>
    <dbReference type="NCBI Taxonomy" id="1179467"/>
    <lineage>
        <taxon>Bacteria</taxon>
        <taxon>Bacillati</taxon>
        <taxon>Bacillota</taxon>
        <taxon>Bacilli</taxon>
        <taxon>Bacillales</taxon>
        <taxon>Thermoactinomycetaceae</taxon>
        <taxon>Hazenella</taxon>
    </lineage>
</organism>
<proteinExistence type="predicted"/>
<dbReference type="SUPFAM" id="SSF48371">
    <property type="entry name" value="ARM repeat"/>
    <property type="match status" value="1"/>
</dbReference>
<dbReference type="InterPro" id="IPR016024">
    <property type="entry name" value="ARM-type_fold"/>
</dbReference>
<keyword evidence="2" id="KW-1185">Reference proteome</keyword>
<dbReference type="EMBL" id="SMAG01000003">
    <property type="protein sequence ID" value="TCS94880.1"/>
    <property type="molecule type" value="Genomic_DNA"/>
</dbReference>
<comment type="caution">
    <text evidence="1">The sequence shown here is derived from an EMBL/GenBank/DDBJ whole genome shotgun (WGS) entry which is preliminary data.</text>
</comment>
<reference evidence="1 2" key="1">
    <citation type="submission" date="2019-03" db="EMBL/GenBank/DDBJ databases">
        <title>Genomic Encyclopedia of Type Strains, Phase IV (KMG-IV): sequencing the most valuable type-strain genomes for metagenomic binning, comparative biology and taxonomic classification.</title>
        <authorList>
            <person name="Goeker M."/>
        </authorList>
    </citation>
    <scope>NUCLEOTIDE SEQUENCE [LARGE SCALE GENOMIC DNA]</scope>
    <source>
        <strain evidence="1 2">DSM 45707</strain>
    </source>
</reference>
<evidence type="ECO:0000313" key="2">
    <source>
        <dbReference type="Proteomes" id="UP000294937"/>
    </source>
</evidence>
<name>A0A4R3L7F3_9BACL</name>